<dbReference type="Pfam" id="PF04628">
    <property type="entry name" value="Sedlin_N"/>
    <property type="match status" value="1"/>
</dbReference>
<keyword evidence="2" id="KW-1185">Reference proteome</keyword>
<comment type="caution">
    <text evidence="1">The sequence shown here is derived from an EMBL/GenBank/DDBJ whole genome shotgun (WGS) entry which is preliminary data.</text>
</comment>
<dbReference type="Gene3D" id="3.30.450.70">
    <property type="match status" value="1"/>
</dbReference>
<gene>
    <name evidence="1" type="primary">TRS20</name>
    <name evidence="1" type="ORF">OC846_004149</name>
</gene>
<accession>A0AAN6GNU3</accession>
<dbReference type="InterPro" id="IPR011012">
    <property type="entry name" value="Longin-like_dom_sf"/>
</dbReference>
<dbReference type="GO" id="GO:0006888">
    <property type="term" value="P:endoplasmic reticulum to Golgi vesicle-mediated transport"/>
    <property type="evidence" value="ECO:0007669"/>
    <property type="project" value="InterPro"/>
</dbReference>
<protein>
    <submittedName>
        <fullName evidence="1">TRAPP subunit</fullName>
    </submittedName>
</protein>
<proteinExistence type="predicted"/>
<dbReference type="InterPro" id="IPR006722">
    <property type="entry name" value="Sedlin"/>
</dbReference>
<reference evidence="1" key="1">
    <citation type="journal article" date="2023" name="PhytoFront">
        <title>Draft Genome Resources of Seven Strains of Tilletia horrida, Causal Agent of Kernel Smut of Rice.</title>
        <authorList>
            <person name="Khanal S."/>
            <person name="Antony Babu S."/>
            <person name="Zhou X.G."/>
        </authorList>
    </citation>
    <scope>NUCLEOTIDE SEQUENCE</scope>
    <source>
        <strain evidence="1">TX6</strain>
    </source>
</reference>
<organism evidence="1 2">
    <name type="scientific">Tilletia horrida</name>
    <dbReference type="NCBI Taxonomy" id="155126"/>
    <lineage>
        <taxon>Eukaryota</taxon>
        <taxon>Fungi</taxon>
        <taxon>Dikarya</taxon>
        <taxon>Basidiomycota</taxon>
        <taxon>Ustilaginomycotina</taxon>
        <taxon>Exobasidiomycetes</taxon>
        <taxon>Tilletiales</taxon>
        <taxon>Tilletiaceae</taxon>
        <taxon>Tilletia</taxon>
    </lineage>
</organism>
<dbReference type="SUPFAM" id="SSF64356">
    <property type="entry name" value="SNARE-like"/>
    <property type="match status" value="1"/>
</dbReference>
<dbReference type="CDD" id="cd14825">
    <property type="entry name" value="TRAPPC2_sedlin"/>
    <property type="match status" value="1"/>
</dbReference>
<sequence length="147" mass="16924">MSYYFCIVGTRDNPVYEAELAPKPSGNTSLAEGRGLGFGRYNDRHVLQMIAHSALDVVEDVQFSNGAMYLKAVDRINEWTTSTFLLPNNVKFMILHEHKHDDGIRNFFLDVWEHYVKLSINPFHDLNAPIRSASFDNRVRQSARKHL</sequence>
<dbReference type="Proteomes" id="UP001176517">
    <property type="component" value="Unassembled WGS sequence"/>
</dbReference>
<dbReference type="EMBL" id="JAPDMZ010000117">
    <property type="protein sequence ID" value="KAK0549253.1"/>
    <property type="molecule type" value="Genomic_DNA"/>
</dbReference>
<dbReference type="AlphaFoldDB" id="A0AAN6GNU3"/>
<dbReference type="GO" id="GO:0005737">
    <property type="term" value="C:cytoplasm"/>
    <property type="evidence" value="ECO:0007669"/>
    <property type="project" value="GOC"/>
</dbReference>
<dbReference type="PANTHER" id="PTHR12403">
    <property type="entry name" value="TRAFFICKING PROTEIN PARTICLE COMPLEX SUBUNIT 2"/>
    <property type="match status" value="1"/>
</dbReference>
<evidence type="ECO:0000313" key="1">
    <source>
        <dbReference type="EMBL" id="KAK0549253.1"/>
    </source>
</evidence>
<name>A0AAN6GNU3_9BASI</name>
<evidence type="ECO:0000313" key="2">
    <source>
        <dbReference type="Proteomes" id="UP001176517"/>
    </source>
</evidence>